<dbReference type="STRING" id="1184151.AW736_12960"/>
<dbReference type="Proteomes" id="UP000078486">
    <property type="component" value="Unassembled WGS sequence"/>
</dbReference>
<evidence type="ECO:0000313" key="2">
    <source>
        <dbReference type="Proteomes" id="UP000078486"/>
    </source>
</evidence>
<dbReference type="AlphaFoldDB" id="A0A178IID2"/>
<evidence type="ECO:0000313" key="1">
    <source>
        <dbReference type="EMBL" id="OAM89498.1"/>
    </source>
</evidence>
<keyword evidence="2" id="KW-1185">Reference proteome</keyword>
<accession>A0A178IID2</accession>
<name>A0A178IID2_9BACT</name>
<dbReference type="EMBL" id="LRRQ01000091">
    <property type="protein sequence ID" value="OAM89498.1"/>
    <property type="molecule type" value="Genomic_DNA"/>
</dbReference>
<gene>
    <name evidence="1" type="ORF">AW736_12960</name>
</gene>
<reference evidence="1 2" key="1">
    <citation type="submission" date="2016-01" db="EMBL/GenBank/DDBJ databases">
        <title>High potential of lignocellulose degradation of a new Verrucomicrobia species.</title>
        <authorList>
            <person name="Wang Y."/>
            <person name="Shi Y."/>
            <person name="Qiu Z."/>
            <person name="Liu S."/>
            <person name="Yang H."/>
        </authorList>
    </citation>
    <scope>NUCLEOTIDE SEQUENCE [LARGE SCALE GENOMIC DNA]</scope>
    <source>
        <strain evidence="1 2">TSB47</strain>
    </source>
</reference>
<comment type="caution">
    <text evidence="1">The sequence shown here is derived from an EMBL/GenBank/DDBJ whole genome shotgun (WGS) entry which is preliminary data.</text>
</comment>
<sequence>MQGLRSYSSGGGDTKTRQPVTQASCLPSLGCGAKRGFYFLEKKGKASALRAAFFDGRQGCPRYELCRAAGATTMGKTL</sequence>
<dbReference type="RefSeq" id="WP_068770628.1">
    <property type="nucleotide sequence ID" value="NZ_CP109796.1"/>
</dbReference>
<protein>
    <submittedName>
        <fullName evidence="1">Uncharacterized protein</fullName>
    </submittedName>
</protein>
<proteinExistence type="predicted"/>
<organism evidence="1 2">
    <name type="scientific">Termitidicoccus mucosus</name>
    <dbReference type="NCBI Taxonomy" id="1184151"/>
    <lineage>
        <taxon>Bacteria</taxon>
        <taxon>Pseudomonadati</taxon>
        <taxon>Verrucomicrobiota</taxon>
        <taxon>Opitutia</taxon>
        <taxon>Opitutales</taxon>
        <taxon>Opitutaceae</taxon>
        <taxon>Termitidicoccus</taxon>
    </lineage>
</organism>